<dbReference type="PANTHER" id="PTHR31118:SF12">
    <property type="entry name" value="CYCLASE-LIKE PROTEIN 2"/>
    <property type="match status" value="1"/>
</dbReference>
<dbReference type="PANTHER" id="PTHR31118">
    <property type="entry name" value="CYCLASE-LIKE PROTEIN 2"/>
    <property type="match status" value="1"/>
</dbReference>
<dbReference type="InterPro" id="IPR037175">
    <property type="entry name" value="KFase_sf"/>
</dbReference>
<proteinExistence type="predicted"/>
<reference evidence="1" key="1">
    <citation type="submission" date="2022-01" db="EMBL/GenBank/DDBJ databases">
        <authorList>
            <person name="Wang Y."/>
        </authorList>
    </citation>
    <scope>NUCLEOTIDE SEQUENCE</scope>
    <source>
        <strain evidence="1">WB101</strain>
    </source>
</reference>
<name>A0ABS9KIT7_9BACT</name>
<keyword evidence="2" id="KW-1185">Reference proteome</keyword>
<evidence type="ECO:0000313" key="1">
    <source>
        <dbReference type="EMBL" id="MCG2590744.1"/>
    </source>
</evidence>
<dbReference type="SUPFAM" id="SSF102198">
    <property type="entry name" value="Putative cyclase"/>
    <property type="match status" value="1"/>
</dbReference>
<protein>
    <submittedName>
        <fullName evidence="1">Cyclase family protein</fullName>
    </submittedName>
</protein>
<dbReference type="Proteomes" id="UP001165366">
    <property type="component" value="Unassembled WGS sequence"/>
</dbReference>
<sequence>MSTRIVSIFVLLILAIACTRVEQVDWEDGTWIDLTYEYSDETIYWPTSDTFQLDTVFVGEAEGGYYYEAYAFASAEHGGTHLDAPIHFYEGGESVEQIEIDQLTGYAVVIDVSEPVADNRDYQIQTSDITSWEEEYGPIPDGSIVLFKTGMGAYWPDAEAYLGTANRGEDALAELSFPGIHPDAAQWIVENRDIKAVGLDTPSLDYGQSERYEAHQVLFEHNIAGFENVANLDQLPTTGAYVIALPMKIKEGSGAPLRIVALVHE</sequence>
<evidence type="ECO:0000313" key="2">
    <source>
        <dbReference type="Proteomes" id="UP001165366"/>
    </source>
</evidence>
<dbReference type="InterPro" id="IPR007325">
    <property type="entry name" value="KFase/CYL"/>
</dbReference>
<dbReference type="Pfam" id="PF04199">
    <property type="entry name" value="Cyclase"/>
    <property type="match status" value="1"/>
</dbReference>
<organism evidence="1 2">
    <name type="scientific">Rhodohalobacter sulfatireducens</name>
    <dbReference type="NCBI Taxonomy" id="2911366"/>
    <lineage>
        <taxon>Bacteria</taxon>
        <taxon>Pseudomonadati</taxon>
        <taxon>Balneolota</taxon>
        <taxon>Balneolia</taxon>
        <taxon>Balneolales</taxon>
        <taxon>Balneolaceae</taxon>
        <taxon>Rhodohalobacter</taxon>
    </lineage>
</organism>
<dbReference type="PROSITE" id="PS51257">
    <property type="entry name" value="PROKAR_LIPOPROTEIN"/>
    <property type="match status" value="1"/>
</dbReference>
<accession>A0ABS9KIT7</accession>
<dbReference type="Gene3D" id="3.50.30.50">
    <property type="entry name" value="Putative cyclase"/>
    <property type="match status" value="1"/>
</dbReference>
<dbReference type="RefSeq" id="WP_237856209.1">
    <property type="nucleotide sequence ID" value="NZ_JAKLWS010000042.1"/>
</dbReference>
<comment type="caution">
    <text evidence="1">The sequence shown here is derived from an EMBL/GenBank/DDBJ whole genome shotgun (WGS) entry which is preliminary data.</text>
</comment>
<reference evidence="1" key="2">
    <citation type="submission" date="2024-05" db="EMBL/GenBank/DDBJ databases">
        <title>Rhodohalobacter halophilus gen. nov., sp. nov., a moderately halophilic member of the family Balneolaceae.</title>
        <authorList>
            <person name="Xia J."/>
        </authorList>
    </citation>
    <scope>NUCLEOTIDE SEQUENCE</scope>
    <source>
        <strain evidence="1">WB101</strain>
    </source>
</reference>
<dbReference type="EMBL" id="JAKLWS010000042">
    <property type="protein sequence ID" value="MCG2590744.1"/>
    <property type="molecule type" value="Genomic_DNA"/>
</dbReference>
<gene>
    <name evidence="1" type="ORF">L6773_19375</name>
</gene>